<dbReference type="EMBL" id="JABVEC010000015">
    <property type="protein sequence ID" value="MBC6467797.1"/>
    <property type="molecule type" value="Genomic_DNA"/>
</dbReference>
<reference evidence="1 2" key="1">
    <citation type="submission" date="2020-06" db="EMBL/GenBank/DDBJ databases">
        <title>Actinomadura xiongansis sp. nov., isolated from soil of Baiyangdian.</title>
        <authorList>
            <person name="Zhang X."/>
        </authorList>
    </citation>
    <scope>NUCLEOTIDE SEQUENCE [LARGE SCALE GENOMIC DNA]</scope>
    <source>
        <strain evidence="1 2">HBUM206468</strain>
    </source>
</reference>
<evidence type="ECO:0000313" key="1">
    <source>
        <dbReference type="EMBL" id="MBC6467797.1"/>
    </source>
</evidence>
<keyword evidence="2" id="KW-1185">Reference proteome</keyword>
<sequence>MNRDETALVIPDSWRERLYPRRGGVPVSEIKIKDLAPARVRRRVQTIRPFLETVLDHEGSERELVRRARDHLSGEANPLGAAVLRKIDSKATQPCLPLEKWVDAWVVEHGLAFAACAFAELGGITVDLDLRRKDFPHLVRHSGWHGVVGASAGRRLRALLAAANERDYAEAVGRLADHRRTPLQRIVVSFLVPTRQDWVAECCAEPPRRAQYSETHDATMLWCALGSAEQLARLGGWARLARGEHSLELLATVAEGVGPAIAPVLAGAFDEGLSEGTGQVLLEVLGALPGDEAFRLMATRLDKAYVLPAMRAMARRFPVRALRVLPSVAASGSKSAVLAKELLTRHLLDEPELTAAVVPRLPDVARTVIEAVQRARVADASADALPRLLVEPPWTQKRKAHKPLVMPGDPAGVERALRWTPGEREEWARADGRGYVASADRSELERDLAAFQKRPSNQYVAFKLFNHGPEDLVRPLLADWRPRSWWFAVEWMKALVARYELEALPHALEAARTQPASQGSVLLPFLDAEVAALMAGWLARLKSARTIAIAWFDRHGVDAARLLFPAALGKLSKERRQAEGALRLIAAKAGAERIVAAAAAAAANGEAAAGAIEALLATDPLDILPARPPKAADWLEPGLMPQVLLRGGDLALPVAATEHVITTLAMSKPGEAYAGVEVVRELCDPESLAEFAWVVFLQWRAHGAPAKDGWALTQLGLLGDDETVRRLTPVIRAWPGEGGHKKAVDGLEVLAAIGTDVALTHRTASRRR</sequence>
<proteinExistence type="predicted"/>
<dbReference type="RefSeq" id="WP_187244818.1">
    <property type="nucleotide sequence ID" value="NZ_BAAAOK010000001.1"/>
</dbReference>
<name>A0ABR7LSI1_9ACTN</name>
<comment type="caution">
    <text evidence="1">The sequence shown here is derived from an EMBL/GenBank/DDBJ whole genome shotgun (WGS) entry which is preliminary data.</text>
</comment>
<evidence type="ECO:0008006" key="3">
    <source>
        <dbReference type="Google" id="ProtNLM"/>
    </source>
</evidence>
<protein>
    <recommendedName>
        <fullName evidence="3">DUF4132 domain-containing protein</fullName>
    </recommendedName>
</protein>
<gene>
    <name evidence="1" type="ORF">HKK74_20185</name>
</gene>
<evidence type="ECO:0000313" key="2">
    <source>
        <dbReference type="Proteomes" id="UP000805614"/>
    </source>
</evidence>
<organism evidence="1 2">
    <name type="scientific">Actinomadura alba</name>
    <dbReference type="NCBI Taxonomy" id="406431"/>
    <lineage>
        <taxon>Bacteria</taxon>
        <taxon>Bacillati</taxon>
        <taxon>Actinomycetota</taxon>
        <taxon>Actinomycetes</taxon>
        <taxon>Streptosporangiales</taxon>
        <taxon>Thermomonosporaceae</taxon>
        <taxon>Actinomadura</taxon>
    </lineage>
</organism>
<dbReference type="Proteomes" id="UP000805614">
    <property type="component" value="Unassembled WGS sequence"/>
</dbReference>
<accession>A0ABR7LSI1</accession>